<dbReference type="Pfam" id="PF00576">
    <property type="entry name" value="Transthyretin"/>
    <property type="match status" value="1"/>
</dbReference>
<keyword evidence="12" id="KW-1185">Reference proteome</keyword>
<dbReference type="EMBL" id="SSFD01000390">
    <property type="protein sequence ID" value="TXH78429.1"/>
    <property type="molecule type" value="Genomic_DNA"/>
</dbReference>
<gene>
    <name evidence="11" type="primary">uraH</name>
    <name evidence="10" type="ordered locus">Tmz1t_1346</name>
    <name evidence="11" type="ORF">E6Q80_22700</name>
</gene>
<evidence type="ECO:0000256" key="1">
    <source>
        <dbReference type="ARBA" id="ARBA00001043"/>
    </source>
</evidence>
<dbReference type="InterPro" id="IPR014306">
    <property type="entry name" value="Hydroxyisourate_hydrolase"/>
</dbReference>
<reference evidence="11 13" key="3">
    <citation type="submission" date="2018-09" db="EMBL/GenBank/DDBJ databases">
        <title>Metagenome Assembled Genomes from an Advanced Water Purification Facility.</title>
        <authorList>
            <person name="Stamps B.W."/>
            <person name="Spear J.R."/>
        </authorList>
    </citation>
    <scope>NUCLEOTIDE SEQUENCE [LARGE SCALE GENOMIC DNA]</scope>
    <source>
        <strain evidence="11">Bin_27_1</strain>
    </source>
</reference>
<dbReference type="PROSITE" id="PS00768">
    <property type="entry name" value="TRANSTHYRETIN_1"/>
    <property type="match status" value="1"/>
</dbReference>
<protein>
    <recommendedName>
        <fullName evidence="8">5-hydroxyisourate hydrolase</fullName>
        <shortName evidence="8">HIU hydrolase</shortName>
        <shortName evidence="8">HIUHase</shortName>
        <ecNumber evidence="8">3.5.2.17</ecNumber>
    </recommendedName>
</protein>
<evidence type="ECO:0000259" key="9">
    <source>
        <dbReference type="Pfam" id="PF00576"/>
    </source>
</evidence>
<dbReference type="AlphaFoldDB" id="C4ZM50"/>
<dbReference type="KEGG" id="tmz:Tmz1t_1346"/>
<dbReference type="InterPro" id="IPR000895">
    <property type="entry name" value="Transthyretin/HIU_hydrolase"/>
</dbReference>
<dbReference type="InterPro" id="IPR036817">
    <property type="entry name" value="Transthyretin/HIU_hydrolase_sf"/>
</dbReference>
<dbReference type="CDD" id="cd05822">
    <property type="entry name" value="TLP_HIUase"/>
    <property type="match status" value="1"/>
</dbReference>
<comment type="catalytic activity">
    <reaction evidence="1 8">
        <text>5-hydroxyisourate + H2O = 5-hydroxy-2-oxo-4-ureido-2,5-dihydro-1H-imidazole-5-carboxylate + H(+)</text>
        <dbReference type="Rhea" id="RHEA:23736"/>
        <dbReference type="ChEBI" id="CHEBI:15377"/>
        <dbReference type="ChEBI" id="CHEBI:15378"/>
        <dbReference type="ChEBI" id="CHEBI:18072"/>
        <dbReference type="ChEBI" id="CHEBI:58639"/>
        <dbReference type="EC" id="3.5.2.17"/>
    </reaction>
</comment>
<dbReference type="FunFam" id="2.60.40.180:FF:000005">
    <property type="entry name" value="5-hydroxyisourate hydrolase"/>
    <property type="match status" value="1"/>
</dbReference>
<accession>C4ZM50</accession>
<dbReference type="InterPro" id="IPR023419">
    <property type="entry name" value="Transthyretin_CS"/>
</dbReference>
<dbReference type="PANTHER" id="PTHR10395">
    <property type="entry name" value="URICASE AND TRANSTHYRETIN-RELATED"/>
    <property type="match status" value="1"/>
</dbReference>
<evidence type="ECO:0000256" key="7">
    <source>
        <dbReference type="PIRSR" id="PIRSR600895-51"/>
    </source>
</evidence>
<keyword evidence="5 8" id="KW-0659">Purine metabolism</keyword>
<dbReference type="SUPFAM" id="SSF49472">
    <property type="entry name" value="Transthyretin (synonym: prealbumin)"/>
    <property type="match status" value="1"/>
</dbReference>
<feature type="domain" description="Transthyretin/hydroxyisourate hydrolase" evidence="9">
    <location>
        <begin position="4"/>
        <end position="115"/>
    </location>
</feature>
<dbReference type="HOGENOM" id="CLU_115536_1_1_4"/>
<dbReference type="PRINTS" id="PR00189">
    <property type="entry name" value="TRNSTHYRETIN"/>
</dbReference>
<dbReference type="Proteomes" id="UP000321192">
    <property type="component" value="Unassembled WGS sequence"/>
</dbReference>
<accession>A0A5C7S4R7</accession>
<name>C4ZM50_THASP</name>
<comment type="function">
    <text evidence="2">Catalyzes the hydrolysis of 5-hydroxyisourate (HIU) to 2-oxo-4-hydroxy-4-carboxy-5-ureidoimidazoline (OHCU).</text>
</comment>
<comment type="subunit">
    <text evidence="4 8">Homotetramer.</text>
</comment>
<dbReference type="eggNOG" id="COG2351">
    <property type="taxonomic scope" value="Bacteria"/>
</dbReference>
<dbReference type="GO" id="GO:0033971">
    <property type="term" value="F:hydroxyisourate hydrolase activity"/>
    <property type="evidence" value="ECO:0007669"/>
    <property type="project" value="UniProtKB-EC"/>
</dbReference>
<dbReference type="GO" id="GO:0006144">
    <property type="term" value="P:purine nucleobase metabolic process"/>
    <property type="evidence" value="ECO:0007669"/>
    <property type="project" value="UniProtKB-KW"/>
</dbReference>
<reference evidence="12" key="1">
    <citation type="submission" date="2009-05" db="EMBL/GenBank/DDBJ databases">
        <title>Complete sequence of chromosome of Thauera sp. MZ1T.</title>
        <authorList>
            <consortium name="US DOE Joint Genome Institute"/>
            <person name="Lucas S."/>
            <person name="Copeland A."/>
            <person name="Lapidus A."/>
            <person name="Glavina del Rio T."/>
            <person name="Dalin E."/>
            <person name="Tice H."/>
            <person name="Bruce D."/>
            <person name="Goodwin L."/>
            <person name="Pitluck S."/>
            <person name="Sims D."/>
            <person name="Brettin T."/>
            <person name="Detter J.C."/>
            <person name="Han C."/>
            <person name="Larimer F."/>
            <person name="Land M."/>
            <person name="Hauser L."/>
            <person name="Kyrpides N."/>
            <person name="Mikhailova N."/>
            <person name="Sayler G.S."/>
        </authorList>
    </citation>
    <scope>NUCLEOTIDE SEQUENCE [LARGE SCALE GENOMIC DNA]</scope>
    <source>
        <strain evidence="12">MZ1T</strain>
    </source>
</reference>
<feature type="binding site" evidence="7">
    <location>
        <position position="44"/>
    </location>
    <ligand>
        <name>substrate</name>
    </ligand>
</feature>
<evidence type="ECO:0000313" key="10">
    <source>
        <dbReference type="EMBL" id="ACK54105.1"/>
    </source>
</evidence>
<feature type="binding site" evidence="7">
    <location>
        <position position="113"/>
    </location>
    <ligand>
        <name>substrate</name>
    </ligand>
</feature>
<dbReference type="NCBIfam" id="TIGR02962">
    <property type="entry name" value="hdxy_isourate"/>
    <property type="match status" value="1"/>
</dbReference>
<organism evidence="10 12">
    <name type="scientific">Thauera aminoaromatica</name>
    <dbReference type="NCBI Taxonomy" id="164330"/>
    <lineage>
        <taxon>Bacteria</taxon>
        <taxon>Pseudomonadati</taxon>
        <taxon>Pseudomonadota</taxon>
        <taxon>Betaproteobacteria</taxon>
        <taxon>Rhodocyclales</taxon>
        <taxon>Zoogloeaceae</taxon>
        <taxon>Thauera</taxon>
    </lineage>
</organism>
<evidence type="ECO:0000313" key="12">
    <source>
        <dbReference type="Proteomes" id="UP000002186"/>
    </source>
</evidence>
<feature type="binding site" evidence="7">
    <location>
        <position position="7"/>
    </location>
    <ligand>
        <name>substrate</name>
    </ligand>
</feature>
<sequence>MGRLTTHVLDTAHGKPGTGITVTVYRLDGERREVARSVTNHDGRCDKPLLEGAALEAGKYEIVFAAGDYFRALGLNLPEPPFVDEVALRFGIADVAEHYHVPLLVSPWSYSTYRGS</sequence>
<evidence type="ECO:0000256" key="6">
    <source>
        <dbReference type="ARBA" id="ARBA00022801"/>
    </source>
</evidence>
<dbReference type="RefSeq" id="WP_004304756.1">
    <property type="nucleotide sequence ID" value="NC_011662.2"/>
</dbReference>
<dbReference type="PROSITE" id="PS00769">
    <property type="entry name" value="TRANSTHYRETIN_2"/>
    <property type="match status" value="1"/>
</dbReference>
<dbReference type="Proteomes" id="UP000002186">
    <property type="component" value="Chromosome"/>
</dbReference>
<dbReference type="EMBL" id="CP001281">
    <property type="protein sequence ID" value="ACK54105.1"/>
    <property type="molecule type" value="Genomic_DNA"/>
</dbReference>
<dbReference type="STRING" id="85643.Tmz1t_1346"/>
<evidence type="ECO:0000256" key="8">
    <source>
        <dbReference type="RuleBase" id="RU361270"/>
    </source>
</evidence>
<dbReference type="Gene3D" id="2.60.40.180">
    <property type="entry name" value="Transthyretin/hydroxyisourate hydrolase domain"/>
    <property type="match status" value="1"/>
</dbReference>
<keyword evidence="6 8" id="KW-0378">Hydrolase</keyword>
<dbReference type="EC" id="3.5.2.17" evidence="8"/>
<dbReference type="PANTHER" id="PTHR10395:SF7">
    <property type="entry name" value="5-HYDROXYISOURATE HYDROLASE"/>
    <property type="match status" value="1"/>
</dbReference>
<evidence type="ECO:0000313" key="13">
    <source>
        <dbReference type="Proteomes" id="UP000321192"/>
    </source>
</evidence>
<dbReference type="InterPro" id="IPR023416">
    <property type="entry name" value="Transthyretin/HIU_hydrolase_d"/>
</dbReference>
<reference evidence="10 12" key="2">
    <citation type="journal article" date="2012" name="Stand. Genomic Sci.">
        <title>Complete genome sequence of Thauera aminoaromatica strain MZ1T.</title>
        <authorList>
            <person name="Jiang K."/>
            <person name="Sanseverino J."/>
            <person name="Chauhan A."/>
            <person name="Lucas S."/>
            <person name="Copeland A."/>
            <person name="Lapidus A."/>
            <person name="Del Rio T.G."/>
            <person name="Dalin E."/>
            <person name="Tice H."/>
            <person name="Bruce D."/>
            <person name="Goodwin L."/>
            <person name="Pitluck S."/>
            <person name="Sims D."/>
            <person name="Brettin T."/>
            <person name="Detter J.C."/>
            <person name="Han C."/>
            <person name="Chang Y.J."/>
            <person name="Larimer F."/>
            <person name="Land M."/>
            <person name="Hauser L."/>
            <person name="Kyrpides N.C."/>
            <person name="Mikhailova N."/>
            <person name="Moser S."/>
            <person name="Jegier P."/>
            <person name="Close D."/>
            <person name="Debruyn J.M."/>
            <person name="Wang Y."/>
            <person name="Layton A.C."/>
            <person name="Allen M.S."/>
            <person name="Sayler G.S."/>
        </authorList>
    </citation>
    <scope>NUCLEOTIDE SEQUENCE [LARGE SCALE GENOMIC DNA]</scope>
    <source>
        <strain evidence="10 12">MZ1T</strain>
    </source>
</reference>
<comment type="similarity">
    <text evidence="3 8">Belongs to the transthyretin family. 5-hydroxyisourate hydrolase subfamily.</text>
</comment>
<dbReference type="InterPro" id="IPR023418">
    <property type="entry name" value="Thyroxine_BS"/>
</dbReference>
<evidence type="ECO:0000256" key="5">
    <source>
        <dbReference type="ARBA" id="ARBA00022631"/>
    </source>
</evidence>
<evidence type="ECO:0000256" key="3">
    <source>
        <dbReference type="ARBA" id="ARBA00009850"/>
    </source>
</evidence>
<dbReference type="OrthoDB" id="9792386at2"/>
<evidence type="ECO:0000313" key="11">
    <source>
        <dbReference type="EMBL" id="TXH78429.1"/>
    </source>
</evidence>
<proteinExistence type="inferred from homology"/>
<evidence type="ECO:0000256" key="4">
    <source>
        <dbReference type="ARBA" id="ARBA00011881"/>
    </source>
</evidence>
<evidence type="ECO:0000256" key="2">
    <source>
        <dbReference type="ARBA" id="ARBA00002704"/>
    </source>
</evidence>